<evidence type="ECO:0000313" key="3">
    <source>
        <dbReference type="Proteomes" id="UP000550787"/>
    </source>
</evidence>
<keyword evidence="1" id="KW-0175">Coiled coil</keyword>
<dbReference type="RefSeq" id="WP_183116164.1">
    <property type="nucleotide sequence ID" value="NZ_JABEQG010000029.1"/>
</dbReference>
<evidence type="ECO:0000256" key="1">
    <source>
        <dbReference type="SAM" id="Coils"/>
    </source>
</evidence>
<evidence type="ECO:0000313" key="2">
    <source>
        <dbReference type="EMBL" id="MBB2157345.1"/>
    </source>
</evidence>
<gene>
    <name evidence="2" type="ORF">HLH33_13655</name>
</gene>
<protein>
    <submittedName>
        <fullName evidence="2">Uncharacterized protein</fullName>
    </submittedName>
</protein>
<name>A0A7W4I6U1_GLUDI</name>
<dbReference type="Proteomes" id="UP000550787">
    <property type="component" value="Unassembled WGS sequence"/>
</dbReference>
<reference evidence="2 3" key="1">
    <citation type="submission" date="2020-04" db="EMBL/GenBank/DDBJ databases">
        <title>Description of novel Gluconacetobacter.</title>
        <authorList>
            <person name="Sombolestani A."/>
        </authorList>
    </citation>
    <scope>NUCLEOTIDE SEQUENCE [LARGE SCALE GENOMIC DNA]</scope>
    <source>
        <strain evidence="2 3">LMG 7603</strain>
    </source>
</reference>
<proteinExistence type="predicted"/>
<accession>A0A7W4I6U1</accession>
<organism evidence="2 3">
    <name type="scientific">Gluconacetobacter diazotrophicus</name>
    <name type="common">Acetobacter diazotrophicus</name>
    <dbReference type="NCBI Taxonomy" id="33996"/>
    <lineage>
        <taxon>Bacteria</taxon>
        <taxon>Pseudomonadati</taxon>
        <taxon>Pseudomonadota</taxon>
        <taxon>Alphaproteobacteria</taxon>
        <taxon>Acetobacterales</taxon>
        <taxon>Acetobacteraceae</taxon>
        <taxon>Gluconacetobacter</taxon>
    </lineage>
</organism>
<comment type="caution">
    <text evidence="2">The sequence shown here is derived from an EMBL/GenBank/DDBJ whole genome shotgun (WGS) entry which is preliminary data.</text>
</comment>
<dbReference type="AlphaFoldDB" id="A0A7W4I6U1"/>
<feature type="coiled-coil region" evidence="1">
    <location>
        <begin position="206"/>
        <end position="247"/>
    </location>
</feature>
<sequence>MTVKISRSAVRKLKGSDEPLTAERASEIMASDARSVAQNELIEIDEGLLSTLKEVFGDTGLIEDEATLRVLITQRKIIYRNFIKSGHASLAMGNALLSLDASLTEEQRERLKGSSDRILPFGDTVASMLRGVARFVQAGKVPEDQLPASYSAAYVLTSMTDIELEAARSNGLIRPEVGRPRLLKFRKEFRERANASEAEKGGVIDIEKLVSQRARINSRRRKLSSEYFELSREVREISQVLAKLQKRAG</sequence>
<dbReference type="EMBL" id="JABEQG010000029">
    <property type="protein sequence ID" value="MBB2157345.1"/>
    <property type="molecule type" value="Genomic_DNA"/>
</dbReference>